<evidence type="ECO:0000313" key="1">
    <source>
        <dbReference type="EMBL" id="ARU92612.1"/>
    </source>
</evidence>
<evidence type="ECO:0000313" key="3">
    <source>
        <dbReference type="Proteomes" id="UP000195729"/>
    </source>
</evidence>
<keyword evidence="3" id="KW-1185">Reference proteome</keyword>
<gene>
    <name evidence="1" type="ORF">A7K98_01670</name>
    <name evidence="2" type="ORF">A7K99_01670</name>
</gene>
<evidence type="ECO:0000313" key="4">
    <source>
        <dbReference type="Proteomes" id="UP000195814"/>
    </source>
</evidence>
<name>A0A1Y0LGJ2_TATCI</name>
<dbReference type="AlphaFoldDB" id="A0A1Y0LGJ2"/>
<protein>
    <recommendedName>
        <fullName evidence="5">Transposase</fullName>
    </recommendedName>
</protein>
<dbReference type="EMBL" id="CP015579">
    <property type="protein sequence ID" value="ARU92612.1"/>
    <property type="molecule type" value="Genomic_DNA"/>
</dbReference>
<evidence type="ECO:0008006" key="5">
    <source>
        <dbReference type="Google" id="ProtNLM"/>
    </source>
</evidence>
<evidence type="ECO:0000313" key="2">
    <source>
        <dbReference type="EMBL" id="ARU96648.1"/>
    </source>
</evidence>
<proteinExistence type="predicted"/>
<dbReference type="EMBL" id="CP015581">
    <property type="protein sequence ID" value="ARU96648.1"/>
    <property type="molecule type" value="Genomic_DNA"/>
</dbReference>
<dbReference type="Proteomes" id="UP000195729">
    <property type="component" value="Chromosome"/>
</dbReference>
<reference evidence="3 4" key="1">
    <citation type="submission" date="2016-05" db="EMBL/GenBank/DDBJ databases">
        <title>Complete genome sequence of two 2,5-diketo-D-glunonic acid producing strain Tatumella citrea.</title>
        <authorList>
            <person name="Duan C."/>
            <person name="Yang J."/>
            <person name="Yang S."/>
        </authorList>
    </citation>
    <scope>NUCLEOTIDE SEQUENCE [LARGE SCALE GENOMIC DNA]</scope>
    <source>
        <strain evidence="2 3">ATCC 39140</strain>
        <strain evidence="1 4">DSM 13699</strain>
    </source>
</reference>
<accession>A0A1Y0LGJ2</accession>
<sequence>MKKQHKSCIDVTVLRIRCVVYRGIRLINKQYRKSFNLMEKKNHQWQVELHKVACDYQLAA</sequence>
<organism evidence="1 4">
    <name type="scientific">Tatumella citrea</name>
    <name type="common">Pantoea citrea</name>
    <dbReference type="NCBI Taxonomy" id="53336"/>
    <lineage>
        <taxon>Bacteria</taxon>
        <taxon>Pseudomonadati</taxon>
        <taxon>Pseudomonadota</taxon>
        <taxon>Gammaproteobacteria</taxon>
        <taxon>Enterobacterales</taxon>
        <taxon>Erwiniaceae</taxon>
        <taxon>Tatumella</taxon>
    </lineage>
</organism>
<dbReference type="Proteomes" id="UP000195814">
    <property type="component" value="Chromosome"/>
</dbReference>
<dbReference type="KEGG" id="tci:A7K98_01670"/>